<dbReference type="AlphaFoldDB" id="A0A7H0LFI5"/>
<dbReference type="InterPro" id="IPR004045">
    <property type="entry name" value="Glutathione_S-Trfase_N"/>
</dbReference>
<dbReference type="InterPro" id="IPR036249">
    <property type="entry name" value="Thioredoxin-like_sf"/>
</dbReference>
<dbReference type="Proteomes" id="UP000516148">
    <property type="component" value="Chromosome"/>
</dbReference>
<dbReference type="Pfam" id="PF13410">
    <property type="entry name" value="GST_C_2"/>
    <property type="match status" value="1"/>
</dbReference>
<dbReference type="GO" id="GO:0005737">
    <property type="term" value="C:cytoplasm"/>
    <property type="evidence" value="ECO:0007669"/>
    <property type="project" value="TreeGrafter"/>
</dbReference>
<dbReference type="KEGG" id="spap:H3Z74_17020"/>
<accession>A0A7H0LFI5</accession>
<name>A0A7H0LFI5_9SPHN</name>
<keyword evidence="2" id="KW-0808">Transferase</keyword>
<dbReference type="SUPFAM" id="SSF47616">
    <property type="entry name" value="GST C-terminal domain-like"/>
    <property type="match status" value="1"/>
</dbReference>
<organism evidence="2 3">
    <name type="scientific">Sphingomonas alpina</name>
    <dbReference type="NCBI Taxonomy" id="653931"/>
    <lineage>
        <taxon>Bacteria</taxon>
        <taxon>Pseudomonadati</taxon>
        <taxon>Pseudomonadota</taxon>
        <taxon>Alphaproteobacteria</taxon>
        <taxon>Sphingomonadales</taxon>
        <taxon>Sphingomonadaceae</taxon>
        <taxon>Sphingomonas</taxon>
    </lineage>
</organism>
<feature type="domain" description="GST N-terminal" evidence="1">
    <location>
        <begin position="2"/>
        <end position="81"/>
    </location>
</feature>
<evidence type="ECO:0000313" key="3">
    <source>
        <dbReference type="Proteomes" id="UP000516148"/>
    </source>
</evidence>
<dbReference type="RefSeq" id="WP_187760766.1">
    <property type="nucleotide sequence ID" value="NZ_CP061038.1"/>
</dbReference>
<dbReference type="Pfam" id="PF13417">
    <property type="entry name" value="GST_N_3"/>
    <property type="match status" value="1"/>
</dbReference>
<dbReference type="SFLD" id="SFLDS00019">
    <property type="entry name" value="Glutathione_Transferase_(cytos"/>
    <property type="match status" value="1"/>
</dbReference>
<dbReference type="EMBL" id="CP061038">
    <property type="protein sequence ID" value="QNQ08438.1"/>
    <property type="molecule type" value="Genomic_DNA"/>
</dbReference>
<sequence length="212" mass="23794">MDHPILYSFRRCPYAMRARMALLVSGMRFELHEVSLRDKPAAMLAASPKGTVPVLVLPDKRVIDQSLDIMRHALAQNDPEHWLAGDDAALIAANDGRFKHHLDRYKYPDRHHGDPIEHRTAGLALLADLDARLVVTTNLCGERRTLTDIALMPFVRQFAAVDRNWFDAQPVPGVMRWLDAHIASPLFVSAMAQTRDSAQACPADSVKLRQSK</sequence>
<reference evidence="2 3" key="1">
    <citation type="submission" date="2020-09" db="EMBL/GenBank/DDBJ databases">
        <title>Sphingomonas sp., a new species isolated from pork steak.</title>
        <authorList>
            <person name="Heidler von Heilborn D."/>
        </authorList>
    </citation>
    <scope>NUCLEOTIDE SEQUENCE [LARGE SCALE GENOMIC DNA]</scope>
    <source>
        <strain evidence="3">S8-3T</strain>
    </source>
</reference>
<dbReference type="InterPro" id="IPR050983">
    <property type="entry name" value="GST_Omega/HSP26"/>
</dbReference>
<dbReference type="CDD" id="cd03196">
    <property type="entry name" value="GST_C_5"/>
    <property type="match status" value="1"/>
</dbReference>
<protein>
    <submittedName>
        <fullName evidence="2">Glutathione S-transferase</fullName>
    </submittedName>
</protein>
<dbReference type="PANTHER" id="PTHR43968:SF6">
    <property type="entry name" value="GLUTATHIONE S-TRANSFERASE OMEGA"/>
    <property type="match status" value="1"/>
</dbReference>
<dbReference type="InterPro" id="IPR036282">
    <property type="entry name" value="Glutathione-S-Trfase_C_sf"/>
</dbReference>
<dbReference type="PROSITE" id="PS50404">
    <property type="entry name" value="GST_NTER"/>
    <property type="match status" value="1"/>
</dbReference>
<dbReference type="PANTHER" id="PTHR43968">
    <property type="match status" value="1"/>
</dbReference>
<keyword evidence="3" id="KW-1185">Reference proteome</keyword>
<evidence type="ECO:0000259" key="1">
    <source>
        <dbReference type="PROSITE" id="PS50404"/>
    </source>
</evidence>
<gene>
    <name evidence="2" type="ORF">H3Z74_17020</name>
</gene>
<dbReference type="SUPFAM" id="SSF52833">
    <property type="entry name" value="Thioredoxin-like"/>
    <property type="match status" value="1"/>
</dbReference>
<proteinExistence type="predicted"/>
<dbReference type="CDD" id="cd03060">
    <property type="entry name" value="GST_N_Omega_like"/>
    <property type="match status" value="1"/>
</dbReference>
<dbReference type="Gene3D" id="3.40.30.10">
    <property type="entry name" value="Glutaredoxin"/>
    <property type="match status" value="1"/>
</dbReference>
<dbReference type="Gene3D" id="1.20.1050.10">
    <property type="match status" value="1"/>
</dbReference>
<evidence type="ECO:0000313" key="2">
    <source>
        <dbReference type="EMBL" id="QNQ08438.1"/>
    </source>
</evidence>
<dbReference type="InterPro" id="IPR040079">
    <property type="entry name" value="Glutathione_S-Trfase"/>
</dbReference>
<dbReference type="GO" id="GO:0016740">
    <property type="term" value="F:transferase activity"/>
    <property type="evidence" value="ECO:0007669"/>
    <property type="project" value="UniProtKB-KW"/>
</dbReference>